<gene>
    <name evidence="1" type="ORF">CFH83_01255</name>
</gene>
<dbReference type="EMBL" id="DLUI01000020">
    <property type="protein sequence ID" value="DAB39327.1"/>
    <property type="molecule type" value="Genomic_DNA"/>
</dbReference>
<dbReference type="RefSeq" id="WP_294895875.1">
    <property type="nucleotide sequence ID" value="NZ_DLUI01000020.1"/>
</dbReference>
<reference evidence="1 2" key="1">
    <citation type="journal article" date="2017" name="Front. Microbiol.">
        <title>Comparative Genomic Analysis of the Class Epsilonproteobacteria and Proposed Reclassification to Epsilonbacteraeota (phyl. nov.).</title>
        <authorList>
            <person name="Waite D.W."/>
            <person name="Vanwonterghem I."/>
            <person name="Rinke C."/>
            <person name="Parks D.H."/>
            <person name="Zhang Y."/>
            <person name="Takai K."/>
            <person name="Sievert S.M."/>
            <person name="Simon J."/>
            <person name="Campbell B.J."/>
            <person name="Hanson T.E."/>
            <person name="Woyke T."/>
            <person name="Klotz M.G."/>
            <person name="Hugenholtz P."/>
        </authorList>
    </citation>
    <scope>NUCLEOTIDE SEQUENCE [LARGE SCALE GENOMIC DNA]</scope>
    <source>
        <strain evidence="1">UBA12443</strain>
    </source>
</reference>
<evidence type="ECO:0000313" key="2">
    <source>
        <dbReference type="Proteomes" id="UP000228859"/>
    </source>
</evidence>
<dbReference type="SUPFAM" id="SSF75169">
    <property type="entry name" value="DsrEFH-like"/>
    <property type="match status" value="1"/>
</dbReference>
<proteinExistence type="predicted"/>
<dbReference type="InterPro" id="IPR003787">
    <property type="entry name" value="Sulphur_relay_DsrE/F-like"/>
</dbReference>
<dbReference type="Pfam" id="PF02635">
    <property type="entry name" value="DsrE"/>
    <property type="match status" value="1"/>
</dbReference>
<organism evidence="1 2">
    <name type="scientific">Sulfuricurvum kujiense</name>
    <dbReference type="NCBI Taxonomy" id="148813"/>
    <lineage>
        <taxon>Bacteria</taxon>
        <taxon>Pseudomonadati</taxon>
        <taxon>Campylobacterota</taxon>
        <taxon>Epsilonproteobacteria</taxon>
        <taxon>Campylobacterales</taxon>
        <taxon>Sulfurimonadaceae</taxon>
        <taxon>Sulfuricurvum</taxon>
    </lineage>
</organism>
<dbReference type="Gene3D" id="3.40.1260.10">
    <property type="entry name" value="DsrEFH-like"/>
    <property type="match status" value="1"/>
</dbReference>
<name>A0A2D3WKQ2_9BACT</name>
<evidence type="ECO:0000313" key="1">
    <source>
        <dbReference type="EMBL" id="DAB39327.1"/>
    </source>
</evidence>
<comment type="caution">
    <text evidence="1">The sequence shown here is derived from an EMBL/GenBank/DDBJ whole genome shotgun (WGS) entry which is preliminary data.</text>
</comment>
<accession>A0A2D3WKQ2</accession>
<dbReference type="AlphaFoldDB" id="A0A2D3WKQ2"/>
<dbReference type="InterPro" id="IPR027396">
    <property type="entry name" value="DsrEFH-like"/>
</dbReference>
<dbReference type="Proteomes" id="UP000228859">
    <property type="component" value="Unassembled WGS sequence"/>
</dbReference>
<sequence length="111" mass="12240">MDKLLIVWSSGEIEVAKKLVLLYGSVILPRGYWDEAHLMVWGPSAKLLAENTELQAMVAQVIDSGVKASVCVVCSDDYGVTEELRAMGIEPIHTGEFLTQALKSDWKVVTF</sequence>
<protein>
    <submittedName>
        <fullName evidence="1">DsrE family protein</fullName>
    </submittedName>
</protein>